<evidence type="ECO:0000313" key="3">
    <source>
        <dbReference type="EMBL" id="QJA80270.1"/>
    </source>
</evidence>
<evidence type="ECO:0000259" key="1">
    <source>
        <dbReference type="Pfam" id="PF13392"/>
    </source>
</evidence>
<dbReference type="EMBL" id="MT144892">
    <property type="protein sequence ID" value="QJI01013.1"/>
    <property type="molecule type" value="Genomic_DNA"/>
</dbReference>
<feature type="domain" description="HNH nuclease" evidence="1">
    <location>
        <begin position="115"/>
        <end position="156"/>
    </location>
</feature>
<dbReference type="SUPFAM" id="SSF54060">
    <property type="entry name" value="His-Me finger endonucleases"/>
    <property type="match status" value="1"/>
</dbReference>
<keyword evidence="3" id="KW-0255">Endonuclease</keyword>
<dbReference type="EMBL" id="MT141247">
    <property type="protein sequence ID" value="QJA56964.1"/>
    <property type="molecule type" value="Genomic_DNA"/>
</dbReference>
<sequence length="184" mass="21014">MPKLGEITHGKDIGRKPGEWNRKYIYVQCPTCLKERYVAYRPTTSGNYSRCQSCCGKASNNSGALPHGRGSESPHWKGGTYLHKSGYINLWISEDSPYYPMATHKRQGGGTIFEHRLIMAQSLGRCLTRQEHVHHLNGIKEDNRLENLELISPSNHTLYDKMCAHCQLRQEVKMLRATIARMKV</sequence>
<accession>A0A6M3KEH4</accession>
<reference evidence="3" key="1">
    <citation type="submission" date="2020-03" db="EMBL/GenBank/DDBJ databases">
        <title>The deep terrestrial virosphere.</title>
        <authorList>
            <person name="Holmfeldt K."/>
            <person name="Nilsson E."/>
            <person name="Simone D."/>
            <person name="Lopez-Fernandez M."/>
            <person name="Wu X."/>
            <person name="de Brujin I."/>
            <person name="Lundin D."/>
            <person name="Andersson A."/>
            <person name="Bertilsson S."/>
            <person name="Dopson M."/>
        </authorList>
    </citation>
    <scope>NUCLEOTIDE SEQUENCE</scope>
    <source>
        <strain evidence="3">MM415A00755</strain>
        <strain evidence="2">MM415B01761</strain>
        <strain evidence="4">TM448B02239</strain>
    </source>
</reference>
<keyword evidence="3" id="KW-0540">Nuclease</keyword>
<proteinExistence type="predicted"/>
<gene>
    <name evidence="3" type="ORF">MM415A00755_0017</name>
    <name evidence="2" type="ORF">MM415B01761_0008</name>
    <name evidence="4" type="ORF">TM448B02239_0003</name>
</gene>
<keyword evidence="3" id="KW-0378">Hydrolase</keyword>
<dbReference type="InterPro" id="IPR003615">
    <property type="entry name" value="HNH_nuc"/>
</dbReference>
<evidence type="ECO:0000313" key="2">
    <source>
        <dbReference type="EMBL" id="QJA56964.1"/>
    </source>
</evidence>
<dbReference type="AlphaFoldDB" id="A0A6M3KEH4"/>
<organism evidence="3">
    <name type="scientific">viral metagenome</name>
    <dbReference type="NCBI Taxonomy" id="1070528"/>
    <lineage>
        <taxon>unclassified sequences</taxon>
        <taxon>metagenomes</taxon>
        <taxon>organismal metagenomes</taxon>
    </lineage>
</organism>
<dbReference type="Gene3D" id="3.90.75.20">
    <property type="match status" value="1"/>
</dbReference>
<evidence type="ECO:0000313" key="4">
    <source>
        <dbReference type="EMBL" id="QJI01013.1"/>
    </source>
</evidence>
<dbReference type="EMBL" id="MT142414">
    <property type="protein sequence ID" value="QJA80270.1"/>
    <property type="molecule type" value="Genomic_DNA"/>
</dbReference>
<name>A0A6M3KEH4_9ZZZZ</name>
<dbReference type="GO" id="GO:0004519">
    <property type="term" value="F:endonuclease activity"/>
    <property type="evidence" value="ECO:0007669"/>
    <property type="project" value="UniProtKB-KW"/>
</dbReference>
<dbReference type="Pfam" id="PF13392">
    <property type="entry name" value="HNH_3"/>
    <property type="match status" value="1"/>
</dbReference>
<protein>
    <submittedName>
        <fullName evidence="3">Putative homing endonuclease</fullName>
    </submittedName>
</protein>
<dbReference type="InterPro" id="IPR044925">
    <property type="entry name" value="His-Me_finger_sf"/>
</dbReference>